<sequence length="667" mass="68969">MRDAVPSGAADAPVHVLVVGSGAAGLTAALRATSCGARVTVLTKSALGHTATDRAQGGIAATTRDLPGGQSLDSSQLHARDTEAAGAGLCDAEVVRGVVADSPDAVTVLTEHGVRFDRVAGPDSPWVQGLEGAHSVPRILHAGGDATGHVMQSALTGAVRTAAARSDMSIREYTVVTRLELDRGVVRGVTVRPVAADGGLGPESVLAADHVVLATGGAGQLHPFTTNPAVATGDGIALALRAGAAVRDLEFLQFHPTALAAPGSFLISEAVRGEGAVLRNHRGERFMLQQHPLAELAPRDVVARAIAAERASAPEAEVFLDCTQLPVPDGTVRSEFLAHRFPTIDRALREHGIDWSREPVPVSPAAHYLMGGVATDGTGRTSVPGLWAAGECAATGLHGANRLASNSLLEAVVFGERIGRLVADAPADPTSWAGPALHPSLEDHDTRAMSQGPHSYAYASSSAATGPLPCASPAPAPTTPPGPRGQVRRTARGQAAAAAVPFTRTSRKATTRRDAQSPFTRAALQAVMWRGAGVVRTDAGLAEVERTLDGWLAAASSEGPRAEAETLSEHEDRNLLTVARELVRAARLRTESCGAHHRADGASSAGSSGHPDPRDPAAGTRQKPAPDTPGSRGDHDLHGGHGPRDFQNTQDLYDIQERTAHAAPLSR</sequence>
<dbReference type="SUPFAM" id="SSF46977">
    <property type="entry name" value="Succinate dehydrogenase/fumarate reductase flavoprotein C-terminal domain"/>
    <property type="match status" value="1"/>
</dbReference>
<keyword evidence="7" id="KW-0662">Pyridine nucleotide biosynthesis</keyword>
<evidence type="ECO:0000256" key="13">
    <source>
        <dbReference type="SAM" id="MobiDB-lite"/>
    </source>
</evidence>
<comment type="catalytic activity">
    <reaction evidence="12">
        <text>L-aspartate + O2 = iminosuccinate + H2O2</text>
        <dbReference type="Rhea" id="RHEA:25876"/>
        <dbReference type="ChEBI" id="CHEBI:15379"/>
        <dbReference type="ChEBI" id="CHEBI:16240"/>
        <dbReference type="ChEBI" id="CHEBI:29991"/>
        <dbReference type="ChEBI" id="CHEBI:77875"/>
        <dbReference type="EC" id="1.4.3.16"/>
    </reaction>
    <physiologicalReaction direction="left-to-right" evidence="12">
        <dbReference type="Rhea" id="RHEA:25877"/>
    </physiologicalReaction>
</comment>
<dbReference type="Gene3D" id="3.90.700.10">
    <property type="entry name" value="Succinate dehydrogenase/fumarate reductase flavoprotein, catalytic domain"/>
    <property type="match status" value="1"/>
</dbReference>
<dbReference type="InterPro" id="IPR003953">
    <property type="entry name" value="FAD-dep_OxRdtase_2_FAD-bd"/>
</dbReference>
<evidence type="ECO:0000313" key="16">
    <source>
        <dbReference type="EMBL" id="RKQ35147.1"/>
    </source>
</evidence>
<dbReference type="Proteomes" id="UP000249516">
    <property type="component" value="Unassembled WGS sequence"/>
</dbReference>
<keyword evidence="17" id="KW-1185">Reference proteome</keyword>
<dbReference type="UniPathway" id="UPA00253">
    <property type="reaction ID" value="UER00326"/>
</dbReference>
<dbReference type="Gene3D" id="1.20.58.100">
    <property type="entry name" value="Fumarate reductase/succinate dehydrogenase flavoprotein-like, C-terminal domain"/>
    <property type="match status" value="1"/>
</dbReference>
<dbReference type="GO" id="GO:0033765">
    <property type="term" value="F:steroid dehydrogenase activity, acting on the CH-CH group of donors"/>
    <property type="evidence" value="ECO:0007669"/>
    <property type="project" value="UniProtKB-ARBA"/>
</dbReference>
<dbReference type="RefSeq" id="WP_121031046.1">
    <property type="nucleotide sequence ID" value="NZ_PNJG02000002.1"/>
</dbReference>
<evidence type="ECO:0000256" key="4">
    <source>
        <dbReference type="ARBA" id="ARBA00012173"/>
    </source>
</evidence>
<gene>
    <name evidence="16" type="ORF">C1C97_007790</name>
</gene>
<name>A0A495A9E0_9MICC</name>
<dbReference type="InterPro" id="IPR005288">
    <property type="entry name" value="NadB"/>
</dbReference>
<dbReference type="Gene3D" id="3.50.50.60">
    <property type="entry name" value="FAD/NAD(P)-binding domain"/>
    <property type="match status" value="1"/>
</dbReference>
<evidence type="ECO:0000256" key="10">
    <source>
        <dbReference type="ARBA" id="ARBA00029426"/>
    </source>
</evidence>
<organism evidence="16 17">
    <name type="scientific">Kocuria tytonis</name>
    <dbReference type="NCBI Taxonomy" id="2054280"/>
    <lineage>
        <taxon>Bacteria</taxon>
        <taxon>Bacillati</taxon>
        <taxon>Actinomycetota</taxon>
        <taxon>Actinomycetes</taxon>
        <taxon>Micrococcales</taxon>
        <taxon>Micrococcaceae</taxon>
        <taxon>Kocuria</taxon>
    </lineage>
</organism>
<feature type="domain" description="Fumarate reductase/succinate dehydrogenase flavoprotein-like C-terminal" evidence="15">
    <location>
        <begin position="521"/>
        <end position="600"/>
    </location>
</feature>
<keyword evidence="8" id="KW-0274">FAD</keyword>
<evidence type="ECO:0000259" key="15">
    <source>
        <dbReference type="Pfam" id="PF02910"/>
    </source>
</evidence>
<comment type="function">
    <text evidence="10">Catalyzes the oxidation of L-aspartate to iminoaspartate, the first step in the de novo biosynthesis of NAD(+).</text>
</comment>
<dbReference type="Pfam" id="PF00890">
    <property type="entry name" value="FAD_binding_2"/>
    <property type="match status" value="1"/>
</dbReference>
<evidence type="ECO:0000313" key="17">
    <source>
        <dbReference type="Proteomes" id="UP000249516"/>
    </source>
</evidence>
<evidence type="ECO:0000256" key="6">
    <source>
        <dbReference type="ARBA" id="ARBA00022630"/>
    </source>
</evidence>
<feature type="compositionally biased region" description="Low complexity" evidence="13">
    <location>
        <begin position="455"/>
        <end position="469"/>
    </location>
</feature>
<dbReference type="GO" id="GO:0034628">
    <property type="term" value="P:'de novo' NAD+ biosynthetic process from L-aspartate"/>
    <property type="evidence" value="ECO:0007669"/>
    <property type="project" value="TreeGrafter"/>
</dbReference>
<evidence type="ECO:0000256" key="1">
    <source>
        <dbReference type="ARBA" id="ARBA00001974"/>
    </source>
</evidence>
<dbReference type="InterPro" id="IPR015939">
    <property type="entry name" value="Fum_Rdtase/Succ_DH_flav-like_C"/>
</dbReference>
<dbReference type="AlphaFoldDB" id="A0A495A9E0"/>
<protein>
    <recommendedName>
        <fullName evidence="5">L-aspartate oxidase</fullName>
        <ecNumber evidence="4">1.4.3.16</ecNumber>
    </recommendedName>
    <alternativeName>
        <fullName evidence="11">Quinolinate synthase B</fullName>
    </alternativeName>
</protein>
<evidence type="ECO:0000256" key="7">
    <source>
        <dbReference type="ARBA" id="ARBA00022642"/>
    </source>
</evidence>
<evidence type="ECO:0000256" key="2">
    <source>
        <dbReference type="ARBA" id="ARBA00004950"/>
    </source>
</evidence>
<dbReference type="PRINTS" id="PR00411">
    <property type="entry name" value="PNDRDTASEI"/>
</dbReference>
<evidence type="ECO:0000256" key="8">
    <source>
        <dbReference type="ARBA" id="ARBA00022827"/>
    </source>
</evidence>
<keyword evidence="6" id="KW-0285">Flavoprotein</keyword>
<dbReference type="PRINTS" id="PR00368">
    <property type="entry name" value="FADPNR"/>
</dbReference>
<feature type="region of interest" description="Disordered" evidence="13">
    <location>
        <begin position="426"/>
        <end position="516"/>
    </location>
</feature>
<feature type="domain" description="FAD-dependent oxidoreductase 2 FAD-binding" evidence="14">
    <location>
        <begin position="15"/>
        <end position="408"/>
    </location>
</feature>
<accession>A0A495A9E0</accession>
<dbReference type="EC" id="1.4.3.16" evidence="4"/>
<dbReference type="InterPro" id="IPR036188">
    <property type="entry name" value="FAD/NAD-bd_sf"/>
</dbReference>
<evidence type="ECO:0000256" key="3">
    <source>
        <dbReference type="ARBA" id="ARBA00008562"/>
    </source>
</evidence>
<evidence type="ECO:0000256" key="12">
    <source>
        <dbReference type="ARBA" id="ARBA00048305"/>
    </source>
</evidence>
<feature type="compositionally biased region" description="Low complexity" evidence="13">
    <location>
        <begin position="601"/>
        <end position="610"/>
    </location>
</feature>
<dbReference type="GO" id="GO:0008734">
    <property type="term" value="F:L-aspartate oxidase activity"/>
    <property type="evidence" value="ECO:0007669"/>
    <property type="project" value="UniProtKB-EC"/>
</dbReference>
<comment type="cofactor">
    <cofactor evidence="1">
        <name>FAD</name>
        <dbReference type="ChEBI" id="CHEBI:57692"/>
    </cofactor>
</comment>
<dbReference type="FunFam" id="3.90.700.10:FF:000002">
    <property type="entry name" value="L-aspartate oxidase"/>
    <property type="match status" value="1"/>
</dbReference>
<evidence type="ECO:0000256" key="9">
    <source>
        <dbReference type="ARBA" id="ARBA00023002"/>
    </source>
</evidence>
<feature type="compositionally biased region" description="Pro residues" evidence="13">
    <location>
        <begin position="470"/>
        <end position="483"/>
    </location>
</feature>
<comment type="similarity">
    <text evidence="3">Belongs to the FAD-dependent oxidoreductase 2 family. NadB subfamily.</text>
</comment>
<reference evidence="16 17" key="1">
    <citation type="submission" date="2018-10" db="EMBL/GenBank/DDBJ databases">
        <title>Kocuria tytouropygialis sp. nov., isolated from the uropygial gland of an American barn owl (Tyto furcata).</title>
        <authorList>
            <person name="Braun M.S."/>
            <person name="Wang E."/>
            <person name="Zimmermann S."/>
            <person name="Wagner H."/>
            <person name="Wink M."/>
        </authorList>
    </citation>
    <scope>NUCLEOTIDE SEQUENCE [LARGE SCALE GENOMIC DNA]</scope>
    <source>
        <strain evidence="16 17">442</strain>
    </source>
</reference>
<dbReference type="InterPro" id="IPR037099">
    <property type="entry name" value="Fum_R/Succ_DH_flav-like_C_sf"/>
</dbReference>
<feature type="compositionally biased region" description="Basic and acidic residues" evidence="13">
    <location>
        <begin position="632"/>
        <end position="644"/>
    </location>
</feature>
<dbReference type="Pfam" id="PF02910">
    <property type="entry name" value="Succ_DH_flav_C"/>
    <property type="match status" value="1"/>
</dbReference>
<evidence type="ECO:0000259" key="14">
    <source>
        <dbReference type="Pfam" id="PF00890"/>
    </source>
</evidence>
<comment type="pathway">
    <text evidence="2">Cofactor biosynthesis; NAD(+) biosynthesis; iminoaspartate from L-aspartate (oxidase route): step 1/1.</text>
</comment>
<dbReference type="InterPro" id="IPR027477">
    <property type="entry name" value="Succ_DH/fumarate_Rdtase_cat_sf"/>
</dbReference>
<evidence type="ECO:0000256" key="11">
    <source>
        <dbReference type="ARBA" id="ARBA00030386"/>
    </source>
</evidence>
<comment type="caution">
    <text evidence="16">The sequence shown here is derived from an EMBL/GenBank/DDBJ whole genome shotgun (WGS) entry which is preliminary data.</text>
</comment>
<dbReference type="EMBL" id="PNJG02000002">
    <property type="protein sequence ID" value="RKQ35147.1"/>
    <property type="molecule type" value="Genomic_DNA"/>
</dbReference>
<dbReference type="SUPFAM" id="SSF51905">
    <property type="entry name" value="FAD/NAD(P)-binding domain"/>
    <property type="match status" value="1"/>
</dbReference>
<dbReference type="PANTHER" id="PTHR42716">
    <property type="entry name" value="L-ASPARTATE OXIDASE"/>
    <property type="match status" value="1"/>
</dbReference>
<feature type="region of interest" description="Disordered" evidence="13">
    <location>
        <begin position="591"/>
        <end position="667"/>
    </location>
</feature>
<evidence type="ECO:0000256" key="5">
    <source>
        <dbReference type="ARBA" id="ARBA00021901"/>
    </source>
</evidence>
<dbReference type="OrthoDB" id="9805351at2"/>
<dbReference type="SUPFAM" id="SSF56425">
    <property type="entry name" value="Succinate dehydrogenase/fumarate reductase flavoprotein, catalytic domain"/>
    <property type="match status" value="1"/>
</dbReference>
<proteinExistence type="inferred from homology"/>
<keyword evidence="9" id="KW-0560">Oxidoreductase</keyword>
<dbReference type="PANTHER" id="PTHR42716:SF2">
    <property type="entry name" value="L-ASPARTATE OXIDASE, CHLOROPLASTIC"/>
    <property type="match status" value="1"/>
</dbReference>